<feature type="domain" description="Signal transduction histidine kinase subgroup 3 dimerisation and phosphoacceptor" evidence="12">
    <location>
        <begin position="240"/>
        <end position="305"/>
    </location>
</feature>
<evidence type="ECO:0000256" key="4">
    <source>
        <dbReference type="ARBA" id="ARBA00022679"/>
    </source>
</evidence>
<organism evidence="14 15">
    <name type="scientific">Actinomadura logoneensis</name>
    <dbReference type="NCBI Taxonomy" id="2293572"/>
    <lineage>
        <taxon>Bacteria</taxon>
        <taxon>Bacillati</taxon>
        <taxon>Actinomycetota</taxon>
        <taxon>Actinomycetes</taxon>
        <taxon>Streptosporangiales</taxon>
        <taxon>Thermomonosporaceae</taxon>
        <taxon>Actinomadura</taxon>
    </lineage>
</organism>
<dbReference type="AlphaFoldDB" id="A0A372JNM9"/>
<feature type="transmembrane region" description="Helical" evidence="10">
    <location>
        <begin position="108"/>
        <end position="125"/>
    </location>
</feature>
<dbReference type="InterPro" id="IPR036890">
    <property type="entry name" value="HATPase_C_sf"/>
</dbReference>
<feature type="region of interest" description="Disordered" evidence="9">
    <location>
        <begin position="390"/>
        <end position="410"/>
    </location>
</feature>
<accession>A0A372JNM9</accession>
<feature type="compositionally biased region" description="Basic and acidic residues" evidence="9">
    <location>
        <begin position="470"/>
        <end position="495"/>
    </location>
</feature>
<dbReference type="Gene3D" id="3.30.565.10">
    <property type="entry name" value="Histidine kinase-like ATPase, C-terminal domain"/>
    <property type="match status" value="1"/>
</dbReference>
<evidence type="ECO:0000259" key="11">
    <source>
        <dbReference type="Pfam" id="PF02518"/>
    </source>
</evidence>
<keyword evidence="4" id="KW-0808">Transferase</keyword>
<dbReference type="RefSeq" id="WP_117357975.1">
    <property type="nucleotide sequence ID" value="NZ_QURH01000247.1"/>
</dbReference>
<keyword evidence="15" id="KW-1185">Reference proteome</keyword>
<feature type="transmembrane region" description="Helical" evidence="10">
    <location>
        <begin position="132"/>
        <end position="148"/>
    </location>
</feature>
<evidence type="ECO:0000259" key="12">
    <source>
        <dbReference type="Pfam" id="PF07730"/>
    </source>
</evidence>
<dbReference type="Pfam" id="PF23539">
    <property type="entry name" value="DUF7134"/>
    <property type="match status" value="1"/>
</dbReference>
<dbReference type="Proteomes" id="UP000261811">
    <property type="component" value="Unassembled WGS sequence"/>
</dbReference>
<feature type="transmembrane region" description="Helical" evidence="10">
    <location>
        <begin position="56"/>
        <end position="82"/>
    </location>
</feature>
<evidence type="ECO:0000256" key="9">
    <source>
        <dbReference type="SAM" id="MobiDB-lite"/>
    </source>
</evidence>
<reference evidence="14 15" key="1">
    <citation type="submission" date="2018-08" db="EMBL/GenBank/DDBJ databases">
        <title>Actinomadura jelena sp. nov., a novel Actinomycete isolated from soil in Chad.</title>
        <authorList>
            <person name="Shi L."/>
        </authorList>
    </citation>
    <scope>NUCLEOTIDE SEQUENCE [LARGE SCALE GENOMIC DNA]</scope>
    <source>
        <strain evidence="14 15">NEAU-G17</strain>
    </source>
</reference>
<evidence type="ECO:0000256" key="7">
    <source>
        <dbReference type="ARBA" id="ARBA00022840"/>
    </source>
</evidence>
<proteinExistence type="predicted"/>
<dbReference type="Pfam" id="PF07730">
    <property type="entry name" value="HisKA_3"/>
    <property type="match status" value="1"/>
</dbReference>
<keyword evidence="8" id="KW-0902">Two-component regulatory system</keyword>
<evidence type="ECO:0000259" key="13">
    <source>
        <dbReference type="Pfam" id="PF23539"/>
    </source>
</evidence>
<dbReference type="InterPro" id="IPR003594">
    <property type="entry name" value="HATPase_dom"/>
</dbReference>
<feature type="domain" description="DUF7134" evidence="13">
    <location>
        <begin position="111"/>
        <end position="209"/>
    </location>
</feature>
<dbReference type="EC" id="2.7.13.3" evidence="2"/>
<dbReference type="Gene3D" id="1.20.5.1930">
    <property type="match status" value="1"/>
</dbReference>
<evidence type="ECO:0000256" key="6">
    <source>
        <dbReference type="ARBA" id="ARBA00022777"/>
    </source>
</evidence>
<dbReference type="PANTHER" id="PTHR24421">
    <property type="entry name" value="NITRATE/NITRITE SENSOR PROTEIN NARX-RELATED"/>
    <property type="match status" value="1"/>
</dbReference>
<keyword evidence="10" id="KW-1133">Transmembrane helix</keyword>
<evidence type="ECO:0000256" key="5">
    <source>
        <dbReference type="ARBA" id="ARBA00022741"/>
    </source>
</evidence>
<evidence type="ECO:0000256" key="2">
    <source>
        <dbReference type="ARBA" id="ARBA00012438"/>
    </source>
</evidence>
<keyword evidence="3" id="KW-0597">Phosphoprotein</keyword>
<gene>
    <name evidence="14" type="ORF">DZF91_14390</name>
</gene>
<keyword evidence="7" id="KW-0067">ATP-binding</keyword>
<evidence type="ECO:0000256" key="1">
    <source>
        <dbReference type="ARBA" id="ARBA00000085"/>
    </source>
</evidence>
<evidence type="ECO:0000313" key="15">
    <source>
        <dbReference type="Proteomes" id="UP000261811"/>
    </source>
</evidence>
<keyword evidence="10" id="KW-0812">Transmembrane</keyword>
<dbReference type="SUPFAM" id="SSF55874">
    <property type="entry name" value="ATPase domain of HSP90 chaperone/DNA topoisomerase II/histidine kinase"/>
    <property type="match status" value="1"/>
</dbReference>
<dbReference type="GO" id="GO:0046983">
    <property type="term" value="F:protein dimerization activity"/>
    <property type="evidence" value="ECO:0007669"/>
    <property type="project" value="InterPro"/>
</dbReference>
<evidence type="ECO:0000256" key="8">
    <source>
        <dbReference type="ARBA" id="ARBA00023012"/>
    </source>
</evidence>
<sequence>MSSEEERQGAGVAATAGLLARPLAAAFWRGRAEPADPDPPWPFMLRWTRFIGVGRLPYGLVAQGFDLLVAVILLFSGIPAIAERMVNHVPVDPFDVGPPPHPAPAPSPTFPVVLLAVWLAAPLALRRRHPLGAWRLGASGVLVAGLVVHTDDRFVPSGVIAMLFVLFLVAVRCSRETTVGVALVTVLGSGLLQPRTAAGAAVLVAVPLLVGFLVRTRRTSRRELEQQERRHRDAEAVLLERQRIARELHDVVAHHMSMIAIQAEAAPYKTPDVPPETRDDLAEIRATALDALREMRRILGVLRQEDGAVTAPQPSLEHLDELLAGARGTGLEVSSKVTGDVSDLPPGVGLTAYRIVQEALSNAMRHAPGSAVGVEVARAGGILRLSVVNGPAAPGHPRTPSPPGSGHGLVGMRERVAMLGGELSAVPIAEGGFAVTATLPETAPPDDTAVRAPAQDGPSPARPRPGVPSPDRRPASGRSRSEGSRSEGPPLDRPRSGGARRGPSAS</sequence>
<feature type="transmembrane region" description="Helical" evidence="10">
    <location>
        <begin position="177"/>
        <end position="192"/>
    </location>
</feature>
<feature type="region of interest" description="Disordered" evidence="9">
    <location>
        <begin position="438"/>
        <end position="506"/>
    </location>
</feature>
<protein>
    <recommendedName>
        <fullName evidence="2">histidine kinase</fullName>
        <ecNumber evidence="2">2.7.13.3</ecNumber>
    </recommendedName>
</protein>
<dbReference type="InterPro" id="IPR011712">
    <property type="entry name" value="Sig_transdc_His_kin_sub3_dim/P"/>
</dbReference>
<keyword evidence="6 14" id="KW-0418">Kinase</keyword>
<evidence type="ECO:0000313" key="14">
    <source>
        <dbReference type="EMBL" id="RFU40948.1"/>
    </source>
</evidence>
<dbReference type="GO" id="GO:0000155">
    <property type="term" value="F:phosphorelay sensor kinase activity"/>
    <property type="evidence" value="ECO:0007669"/>
    <property type="project" value="InterPro"/>
</dbReference>
<feature type="domain" description="Histidine kinase/HSP90-like ATPase" evidence="11">
    <location>
        <begin position="351"/>
        <end position="442"/>
    </location>
</feature>
<evidence type="ECO:0000256" key="3">
    <source>
        <dbReference type="ARBA" id="ARBA00022553"/>
    </source>
</evidence>
<evidence type="ECO:0000256" key="10">
    <source>
        <dbReference type="SAM" id="Phobius"/>
    </source>
</evidence>
<keyword evidence="5" id="KW-0547">Nucleotide-binding</keyword>
<name>A0A372JNM9_9ACTN</name>
<comment type="caution">
    <text evidence="14">The sequence shown here is derived from an EMBL/GenBank/DDBJ whole genome shotgun (WGS) entry which is preliminary data.</text>
</comment>
<dbReference type="Pfam" id="PF02518">
    <property type="entry name" value="HATPase_c"/>
    <property type="match status" value="1"/>
</dbReference>
<dbReference type="EMBL" id="QURH01000247">
    <property type="protein sequence ID" value="RFU40948.1"/>
    <property type="molecule type" value="Genomic_DNA"/>
</dbReference>
<dbReference type="InterPro" id="IPR050482">
    <property type="entry name" value="Sensor_HK_TwoCompSys"/>
</dbReference>
<comment type="catalytic activity">
    <reaction evidence="1">
        <text>ATP + protein L-histidine = ADP + protein N-phospho-L-histidine.</text>
        <dbReference type="EC" id="2.7.13.3"/>
    </reaction>
</comment>
<dbReference type="GO" id="GO:0005524">
    <property type="term" value="F:ATP binding"/>
    <property type="evidence" value="ECO:0007669"/>
    <property type="project" value="UniProtKB-KW"/>
</dbReference>
<dbReference type="CDD" id="cd16917">
    <property type="entry name" value="HATPase_UhpB-NarQ-NarX-like"/>
    <property type="match status" value="1"/>
</dbReference>
<dbReference type="InterPro" id="IPR055558">
    <property type="entry name" value="DUF7134"/>
</dbReference>
<dbReference type="GO" id="GO:0016020">
    <property type="term" value="C:membrane"/>
    <property type="evidence" value="ECO:0007669"/>
    <property type="project" value="InterPro"/>
</dbReference>
<feature type="transmembrane region" description="Helical" evidence="10">
    <location>
        <begin position="198"/>
        <end position="214"/>
    </location>
</feature>
<keyword evidence="10" id="KW-0472">Membrane</keyword>
<feature type="transmembrane region" description="Helical" evidence="10">
    <location>
        <begin position="154"/>
        <end position="170"/>
    </location>
</feature>
<dbReference type="OrthoDB" id="3288457at2"/>
<dbReference type="PANTHER" id="PTHR24421:SF10">
    <property type="entry name" value="NITRATE_NITRITE SENSOR PROTEIN NARQ"/>
    <property type="match status" value="1"/>
</dbReference>